<dbReference type="Gene3D" id="1.10.287.950">
    <property type="entry name" value="Methyl-accepting chemotaxis protein"/>
    <property type="match status" value="1"/>
</dbReference>
<evidence type="ECO:0000256" key="1">
    <source>
        <dbReference type="SAM" id="SignalP"/>
    </source>
</evidence>
<keyword evidence="3" id="KW-1185">Reference proteome</keyword>
<sequence length="522" mass="55973">MKKLVACFLTVTLLISIFSLSASASDTESTESSQNITVVKDETVYADLKTDGSISGITVVNRIDTPESGIYLDYGVYDSITNLSGSETPVLTDGKISWQLPARDAGFYYQGKLADGELPFAFAVTYRLNGQEVKPEDIVGKEGRIEITLKIQPNVEAKAYYRENYLCQVQLPLDLDENTVVSSSGASTMISGKTLTLAYMVLPQKNAQYRVVYDTEKFQMASMTMTCTCFDSSSFLNLDIDAGGITRMSSGAGEIVSGTEKLKAGLIELNKGLQHIASGSAQLQQGAGTMRQGIEQYSAGASNLAEQFKQISGGTSQLSQQGHELSAQYTSLSSGVTAMMNQLTPLLDSLPAEQRQAYLQQIGTLKVQLSQYGSGLSSYTTGVAQSAQGITEFSTGLDQFAQQGTELKSGSVSLANSLTALTSGLNQLASSASVLPVQVQKLIDGQRQFKNGIDEASGLLETLSFGSGEETKPVSFVSSKISPKSVQFIIRTPDLKADADDKASVTDSGKLSVWERFLNLFR</sequence>
<gene>
    <name evidence="2" type="ORF">DEHRE_08100</name>
</gene>
<feature type="signal peptide" evidence="1">
    <location>
        <begin position="1"/>
        <end position="24"/>
    </location>
</feature>
<protein>
    <recommendedName>
        <fullName evidence="4">X-X-X-Leu-X-X-Gly heptad repeat-containing protein</fullName>
    </recommendedName>
</protein>
<name>A0ABN4BRN7_DEHRP</name>
<keyword evidence="1" id="KW-0732">Signal</keyword>
<evidence type="ECO:0000313" key="2">
    <source>
        <dbReference type="EMBL" id="AHF10043.1"/>
    </source>
</evidence>
<feature type="chain" id="PRO_5046375529" description="X-X-X-Leu-X-X-Gly heptad repeat-containing protein" evidence="1">
    <location>
        <begin position="25"/>
        <end position="522"/>
    </location>
</feature>
<dbReference type="Proteomes" id="UP000018934">
    <property type="component" value="Chromosome"/>
</dbReference>
<dbReference type="RefSeq" id="WP_025205748.1">
    <property type="nucleotide sequence ID" value="NZ_CP007033.1"/>
</dbReference>
<dbReference type="EMBL" id="CP007033">
    <property type="protein sequence ID" value="AHF10043.1"/>
    <property type="molecule type" value="Genomic_DNA"/>
</dbReference>
<evidence type="ECO:0008006" key="4">
    <source>
        <dbReference type="Google" id="ProtNLM"/>
    </source>
</evidence>
<proteinExistence type="predicted"/>
<evidence type="ECO:0000313" key="3">
    <source>
        <dbReference type="Proteomes" id="UP000018934"/>
    </source>
</evidence>
<accession>A0ABN4BRN7</accession>
<reference evidence="2 3" key="1">
    <citation type="journal article" date="2013" name="Stand. Genomic Sci.">
        <title>Complete genome sequence of Dehalobacter restrictus PER-K23(T.).</title>
        <authorList>
            <person name="Kruse T."/>
            <person name="Maillard J."/>
            <person name="Goodwin L."/>
            <person name="Woyke T."/>
            <person name="Teshima H."/>
            <person name="Bruce D."/>
            <person name="Detter C."/>
            <person name="Tapia R."/>
            <person name="Han C."/>
            <person name="Huntemann M."/>
            <person name="Wei C.L."/>
            <person name="Han J."/>
            <person name="Chen A."/>
            <person name="Kyrpides N."/>
            <person name="Szeto E."/>
            <person name="Markowitz V."/>
            <person name="Ivanova N."/>
            <person name="Pagani I."/>
            <person name="Pati A."/>
            <person name="Pitluck S."/>
            <person name="Nolan M."/>
            <person name="Holliger C."/>
            <person name="Smidt H."/>
        </authorList>
    </citation>
    <scope>NUCLEOTIDE SEQUENCE [LARGE SCALE GENOMIC DNA]</scope>
    <source>
        <strain evidence="3">DSM 9455</strain>
    </source>
</reference>
<organism evidence="2 3">
    <name type="scientific">Dehalobacter restrictus (strain DSM 9455 / PER-K23)</name>
    <dbReference type="NCBI Taxonomy" id="871738"/>
    <lineage>
        <taxon>Bacteria</taxon>
        <taxon>Bacillati</taxon>
        <taxon>Bacillota</taxon>
        <taxon>Clostridia</taxon>
        <taxon>Eubacteriales</taxon>
        <taxon>Desulfitobacteriaceae</taxon>
        <taxon>Dehalobacter</taxon>
    </lineage>
</organism>